<comment type="caution">
    <text evidence="3">The sequence shown here is derived from an EMBL/GenBank/DDBJ whole genome shotgun (WGS) entry which is preliminary data.</text>
</comment>
<dbReference type="SUPFAM" id="SSF88713">
    <property type="entry name" value="Glycoside hydrolase/deacetylase"/>
    <property type="match status" value="1"/>
</dbReference>
<keyword evidence="1" id="KW-0732">Signal</keyword>
<organism evidence="3 4">
    <name type="scientific">Paenibacillus gyeongsangnamensis</name>
    <dbReference type="NCBI Taxonomy" id="3388067"/>
    <lineage>
        <taxon>Bacteria</taxon>
        <taxon>Bacillati</taxon>
        <taxon>Bacillota</taxon>
        <taxon>Bacilli</taxon>
        <taxon>Bacillales</taxon>
        <taxon>Paenibacillaceae</taxon>
        <taxon>Paenibacillus</taxon>
    </lineage>
</organism>
<dbReference type="PANTHER" id="PTHR10587">
    <property type="entry name" value="GLYCOSYL TRANSFERASE-RELATED"/>
    <property type="match status" value="1"/>
</dbReference>
<sequence>MYRPICFCLSGAALLFLLTGCFQKEPSSTVNEHQQAQMSSPIQLSGRAADIGLTPAEITFTRELIQKYKWQTPYQWGERVSGVKRKMQTSQPVVALTFDACGGPGGSGYDHRLIEYLIRENIPATLFINSRWIDENRDVFLKLARNPLFEIENHGHLHRPLSVNGRSAWGIAGTQNISQVVDEVMINERKIAELTGRKPIYFRSGTAYYDNVAARVVEDLGLLPVNFDVLGDAGATFSAEQIRQAFLTSVSGSIIICHMNHPEKHTAEGVMLGVPELRKRGFRFVKVDTYPLE</sequence>
<gene>
    <name evidence="3" type="ORF">O9H85_16270</name>
</gene>
<dbReference type="InterPro" id="IPR050248">
    <property type="entry name" value="Polysacc_deacetylase_ArnD"/>
</dbReference>
<reference evidence="3 4" key="1">
    <citation type="submission" date="2022-12" db="EMBL/GenBank/DDBJ databases">
        <title>Draft genome sequence of Paenibacillus sp. dW9.</title>
        <authorList>
            <person name="Choi E.-W."/>
            <person name="Kim D.-U."/>
        </authorList>
    </citation>
    <scope>NUCLEOTIDE SEQUENCE [LARGE SCALE GENOMIC DNA]</scope>
    <source>
        <strain evidence="4">dW9</strain>
    </source>
</reference>
<dbReference type="InterPro" id="IPR011330">
    <property type="entry name" value="Glyco_hydro/deAcase_b/a-brl"/>
</dbReference>
<dbReference type="Pfam" id="PF01522">
    <property type="entry name" value="Polysacc_deac_1"/>
    <property type="match status" value="1"/>
</dbReference>
<feature type="signal peptide" evidence="1">
    <location>
        <begin position="1"/>
        <end position="24"/>
    </location>
</feature>
<feature type="domain" description="NodB homology" evidence="2">
    <location>
        <begin position="92"/>
        <end position="293"/>
    </location>
</feature>
<evidence type="ECO:0000313" key="3">
    <source>
        <dbReference type="EMBL" id="MCZ8513947.1"/>
    </source>
</evidence>
<accession>A0ABT4QAP0</accession>
<dbReference type="PROSITE" id="PS51677">
    <property type="entry name" value="NODB"/>
    <property type="match status" value="1"/>
</dbReference>
<evidence type="ECO:0000313" key="4">
    <source>
        <dbReference type="Proteomes" id="UP001527882"/>
    </source>
</evidence>
<dbReference type="CDD" id="cd10955">
    <property type="entry name" value="CE4_BH0857_like"/>
    <property type="match status" value="1"/>
</dbReference>
<dbReference type="EMBL" id="JAQAGZ010000010">
    <property type="protein sequence ID" value="MCZ8513947.1"/>
    <property type="molecule type" value="Genomic_DNA"/>
</dbReference>
<evidence type="ECO:0000259" key="2">
    <source>
        <dbReference type="PROSITE" id="PS51677"/>
    </source>
</evidence>
<name>A0ABT4QAP0_9BACL</name>
<dbReference type="InterPro" id="IPR002509">
    <property type="entry name" value="NODB_dom"/>
</dbReference>
<dbReference type="Gene3D" id="3.20.20.370">
    <property type="entry name" value="Glycoside hydrolase/deacetylase"/>
    <property type="match status" value="1"/>
</dbReference>
<keyword evidence="4" id="KW-1185">Reference proteome</keyword>
<proteinExistence type="predicted"/>
<dbReference type="RefSeq" id="WP_269882470.1">
    <property type="nucleotide sequence ID" value="NZ_JAQAGZ010000010.1"/>
</dbReference>
<feature type="chain" id="PRO_5047019517" evidence="1">
    <location>
        <begin position="25"/>
        <end position="293"/>
    </location>
</feature>
<protein>
    <submittedName>
        <fullName evidence="3">Polysaccharide deacetylase family protein</fullName>
    </submittedName>
</protein>
<dbReference type="PANTHER" id="PTHR10587:SF134">
    <property type="entry name" value="SECRETED PROTEIN"/>
    <property type="match status" value="1"/>
</dbReference>
<evidence type="ECO:0000256" key="1">
    <source>
        <dbReference type="SAM" id="SignalP"/>
    </source>
</evidence>
<dbReference type="Proteomes" id="UP001527882">
    <property type="component" value="Unassembled WGS sequence"/>
</dbReference>
<dbReference type="PROSITE" id="PS51257">
    <property type="entry name" value="PROKAR_LIPOPROTEIN"/>
    <property type="match status" value="1"/>
</dbReference>